<evidence type="ECO:0000313" key="1">
    <source>
        <dbReference type="EMBL" id="MST48941.1"/>
    </source>
</evidence>
<dbReference type="Proteomes" id="UP000442535">
    <property type="component" value="Unassembled WGS sequence"/>
</dbReference>
<dbReference type="CDD" id="cd00093">
    <property type="entry name" value="HTH_XRE"/>
    <property type="match status" value="1"/>
</dbReference>
<dbReference type="AlphaFoldDB" id="A0A7K0K0D4"/>
<dbReference type="EMBL" id="VUMY01000002">
    <property type="protein sequence ID" value="MST48941.1"/>
    <property type="molecule type" value="Genomic_DNA"/>
</dbReference>
<name>A0A7K0K0D4_9ACTO</name>
<reference evidence="1 2" key="1">
    <citation type="submission" date="2019-08" db="EMBL/GenBank/DDBJ databases">
        <title>In-depth cultivation of the pig gut microbiome towards novel bacterial diversity and tailored functional studies.</title>
        <authorList>
            <person name="Wylensek D."/>
            <person name="Hitch T.C.A."/>
            <person name="Clavel T."/>
        </authorList>
    </citation>
    <scope>NUCLEOTIDE SEQUENCE [LARGE SCALE GENOMIC DNA]</scope>
    <source>
        <strain evidence="1 2">RF-GAM-744-WT-7</strain>
    </source>
</reference>
<comment type="caution">
    <text evidence="1">The sequence shown here is derived from an EMBL/GenBank/DDBJ whole genome shotgun (WGS) entry which is preliminary data.</text>
</comment>
<evidence type="ECO:0000313" key="2">
    <source>
        <dbReference type="Proteomes" id="UP000442535"/>
    </source>
</evidence>
<organism evidence="1 2">
    <name type="scientific">Mobiluncus porci</name>
    <dbReference type="NCBI Taxonomy" id="2652278"/>
    <lineage>
        <taxon>Bacteria</taxon>
        <taxon>Bacillati</taxon>
        <taxon>Actinomycetota</taxon>
        <taxon>Actinomycetes</taxon>
        <taxon>Actinomycetales</taxon>
        <taxon>Actinomycetaceae</taxon>
        <taxon>Mobiluncus</taxon>
    </lineage>
</organism>
<gene>
    <name evidence="1" type="ORF">FYJ63_01500</name>
</gene>
<sequence length="124" mass="14047">MTTLEFHAIRNTCGLSTADLGRILGVNPRTVRSWEQGRMPIREKIAAEMRALADEHAILVDQFEAADPPIILEFPKDYYRSLGRPREWYVTALGAALSRWDGLRAEWVGEPESHALDSRLRQSG</sequence>
<dbReference type="InterPro" id="IPR001387">
    <property type="entry name" value="Cro/C1-type_HTH"/>
</dbReference>
<dbReference type="Gene3D" id="1.10.3100.10">
    <property type="entry name" value="Putative cytoplasmic protein"/>
    <property type="match status" value="1"/>
</dbReference>
<proteinExistence type="predicted"/>
<keyword evidence="2" id="KW-1185">Reference proteome</keyword>
<accession>A0A7K0K0D4</accession>
<dbReference type="SUPFAM" id="SSF47413">
    <property type="entry name" value="lambda repressor-like DNA-binding domains"/>
    <property type="match status" value="1"/>
</dbReference>
<dbReference type="InterPro" id="IPR010982">
    <property type="entry name" value="Lambda_DNA-bd_dom_sf"/>
</dbReference>
<protein>
    <submittedName>
        <fullName evidence="1">Uncharacterized protein</fullName>
    </submittedName>
</protein>
<dbReference type="GO" id="GO:0003677">
    <property type="term" value="F:DNA binding"/>
    <property type="evidence" value="ECO:0007669"/>
    <property type="project" value="InterPro"/>
</dbReference>
<dbReference type="InterPro" id="IPR027910">
    <property type="entry name" value="YdiL_sf"/>
</dbReference>